<dbReference type="EMBL" id="JAKCXM010003384">
    <property type="protein sequence ID" value="KAJ0389639.1"/>
    <property type="molecule type" value="Genomic_DNA"/>
</dbReference>
<dbReference type="Proteomes" id="UP001209570">
    <property type="component" value="Unassembled WGS sequence"/>
</dbReference>
<comment type="caution">
    <text evidence="1">The sequence shown here is derived from an EMBL/GenBank/DDBJ whole genome shotgun (WGS) entry which is preliminary data.</text>
</comment>
<keyword evidence="2" id="KW-1185">Reference proteome</keyword>
<evidence type="ECO:0000313" key="2">
    <source>
        <dbReference type="Proteomes" id="UP001209570"/>
    </source>
</evidence>
<sequence>MPTDLAFAAGVVMGVSTTLPPTSESPHEGWRSSVNGWPVQRMVKLPERLDHVTDPNYLIAKSDKLSGTARYIESFGPGGEAHLLNLVRRAPWDEMWASRVRRLYLLDLDLLDDADIWWVKTYLF</sequence>
<gene>
    <name evidence="1" type="ORF">P43SY_011506</name>
</gene>
<organism evidence="1 2">
    <name type="scientific">Pythium insidiosum</name>
    <name type="common">Pythiosis disease agent</name>
    <dbReference type="NCBI Taxonomy" id="114742"/>
    <lineage>
        <taxon>Eukaryota</taxon>
        <taxon>Sar</taxon>
        <taxon>Stramenopiles</taxon>
        <taxon>Oomycota</taxon>
        <taxon>Peronosporomycetes</taxon>
        <taxon>Pythiales</taxon>
        <taxon>Pythiaceae</taxon>
        <taxon>Pythium</taxon>
    </lineage>
</organism>
<reference evidence="1" key="1">
    <citation type="submission" date="2021-12" db="EMBL/GenBank/DDBJ databases">
        <title>Prjna785345.</title>
        <authorList>
            <person name="Rujirawat T."/>
            <person name="Krajaejun T."/>
        </authorList>
    </citation>
    <scope>NUCLEOTIDE SEQUENCE</scope>
    <source>
        <strain evidence="1">Pi057C3</strain>
    </source>
</reference>
<evidence type="ECO:0000313" key="1">
    <source>
        <dbReference type="EMBL" id="KAJ0389639.1"/>
    </source>
</evidence>
<name>A0AAD5LQL9_PYTIN</name>
<accession>A0AAD5LQL9</accession>
<protein>
    <submittedName>
        <fullName evidence="1">Uncharacterized protein</fullName>
    </submittedName>
</protein>
<proteinExistence type="predicted"/>
<dbReference type="AlphaFoldDB" id="A0AAD5LQL9"/>